<protein>
    <recommendedName>
        <fullName evidence="6">RagB/SusD domain-containing protein</fullName>
    </recommendedName>
</protein>
<evidence type="ECO:0000259" key="6">
    <source>
        <dbReference type="Pfam" id="PF07980"/>
    </source>
</evidence>
<comment type="similarity">
    <text evidence="2">Belongs to the SusD family.</text>
</comment>
<sequence length="587" mass="67312">MKTIEKIIAVGLLAGITLGCEDLKFGESFLEEPNSDKMSIDSVFSQKKYADQALNQFYKSLPDFMPSLNGYTPGALILDTYSDIGYSYRLSWVHGSATASSGTTNFPYQLSHKEVVGDPTYGIRKAYVYIENVDKVPDMTSDEKRIRKAEAKVVIGLHYTQMIRFFGAVPWIDHAYKADEVFEFPRITLEETVNRTVALLDEAAADLPWYTTDDEYGHVTAATAKALKFRLLLFAASPLFNNADPYLAGQAADEHLTWYGNYQQDRWTHALNAGREFLRLNKQNGDYYRIENTGNPQDDYVSGYFVKGNREVIQASFRWGTYNRGIKPFRMYEDGYGAPRGSYADMFQWKDGSTFDWNNPEHRENPFFDTNGKPTRDARLYETLLVNGDKWQGRKAEVYNGGREGAGAGSSVRQKTQYGYGFRKFIRDKHNEMNNKPYSCPLIRIPEIYLSVAEVMNQLGMATQADEFGNTAYDYLNMVHTRAGLPAVNVADVPVADALWNYLMDERAREFGQEEIRYFDMIRYKKGEAWGARPMEMLETTQVGSAFVHTVSVRDDIKYLWRDHWYLMPFTTREINKKYGLIQNPGW</sequence>
<keyword evidence="8" id="KW-1185">Reference proteome</keyword>
<dbReference type="Pfam" id="PF07980">
    <property type="entry name" value="SusD_RagB"/>
    <property type="match status" value="1"/>
</dbReference>
<keyword evidence="5" id="KW-0998">Cell outer membrane</keyword>
<gene>
    <name evidence="7" type="ORF">GGR06_000386</name>
</gene>
<keyword evidence="4" id="KW-0472">Membrane</keyword>
<proteinExistence type="inferred from homology"/>
<dbReference type="InterPro" id="IPR012944">
    <property type="entry name" value="SusD_RagB_dom"/>
</dbReference>
<keyword evidence="3" id="KW-0732">Signal</keyword>
<dbReference type="PROSITE" id="PS51257">
    <property type="entry name" value="PROKAR_LIPOPROTEIN"/>
    <property type="match status" value="1"/>
</dbReference>
<evidence type="ECO:0000256" key="2">
    <source>
        <dbReference type="ARBA" id="ARBA00006275"/>
    </source>
</evidence>
<dbReference type="GO" id="GO:0009279">
    <property type="term" value="C:cell outer membrane"/>
    <property type="evidence" value="ECO:0007669"/>
    <property type="project" value="UniProtKB-SubCell"/>
</dbReference>
<comment type="subcellular location">
    <subcellularLocation>
        <location evidence="1">Cell outer membrane</location>
    </subcellularLocation>
</comment>
<comment type="caution">
    <text evidence="7">The sequence shown here is derived from an EMBL/GenBank/DDBJ whole genome shotgun (WGS) entry which is preliminary data.</text>
</comment>
<dbReference type="Gene3D" id="1.25.40.390">
    <property type="match status" value="1"/>
</dbReference>
<evidence type="ECO:0000256" key="1">
    <source>
        <dbReference type="ARBA" id="ARBA00004442"/>
    </source>
</evidence>
<evidence type="ECO:0000256" key="3">
    <source>
        <dbReference type="ARBA" id="ARBA00022729"/>
    </source>
</evidence>
<dbReference type="InterPro" id="IPR011990">
    <property type="entry name" value="TPR-like_helical_dom_sf"/>
</dbReference>
<dbReference type="EMBL" id="JACIER010000001">
    <property type="protein sequence ID" value="MBB4042627.1"/>
    <property type="molecule type" value="Genomic_DNA"/>
</dbReference>
<feature type="domain" description="RagB/SusD" evidence="6">
    <location>
        <begin position="338"/>
        <end position="587"/>
    </location>
</feature>
<evidence type="ECO:0000313" key="8">
    <source>
        <dbReference type="Proteomes" id="UP000560658"/>
    </source>
</evidence>
<dbReference type="AlphaFoldDB" id="A0A840CRI9"/>
<evidence type="ECO:0000256" key="4">
    <source>
        <dbReference type="ARBA" id="ARBA00023136"/>
    </source>
</evidence>
<organism evidence="7 8">
    <name type="scientific">Bacteroides reticulotermitis</name>
    <dbReference type="NCBI Taxonomy" id="1133319"/>
    <lineage>
        <taxon>Bacteria</taxon>
        <taxon>Pseudomonadati</taxon>
        <taxon>Bacteroidota</taxon>
        <taxon>Bacteroidia</taxon>
        <taxon>Bacteroidales</taxon>
        <taxon>Bacteroidaceae</taxon>
        <taxon>Bacteroides</taxon>
    </lineage>
</organism>
<accession>A0A840CRI9</accession>
<dbReference type="Proteomes" id="UP000560658">
    <property type="component" value="Unassembled WGS sequence"/>
</dbReference>
<dbReference type="RefSeq" id="WP_044159790.1">
    <property type="nucleotide sequence ID" value="NZ_JACIER010000001.1"/>
</dbReference>
<dbReference type="SUPFAM" id="SSF48452">
    <property type="entry name" value="TPR-like"/>
    <property type="match status" value="1"/>
</dbReference>
<reference evidence="7" key="1">
    <citation type="submission" date="2020-08" db="EMBL/GenBank/DDBJ databases">
        <title>Genomic Encyclopedia of Type Strains, Phase IV (KMG-IV): sequencing the most valuable type-strain genomes for metagenomic binning, comparative biology and taxonomic classification.</title>
        <authorList>
            <person name="Goeker M."/>
        </authorList>
    </citation>
    <scope>NUCLEOTIDE SEQUENCE [LARGE SCALE GENOMIC DNA]</scope>
    <source>
        <strain evidence="7">DSM 105720</strain>
    </source>
</reference>
<evidence type="ECO:0000313" key="7">
    <source>
        <dbReference type="EMBL" id="MBB4042627.1"/>
    </source>
</evidence>
<evidence type="ECO:0000256" key="5">
    <source>
        <dbReference type="ARBA" id="ARBA00023237"/>
    </source>
</evidence>
<name>A0A840CRI9_9BACE</name>